<gene>
    <name evidence="2" type="ORF">CWD88_10145</name>
</gene>
<organism evidence="2 3">
    <name type="scientific">Burkholderia pseudomallei</name>
    <name type="common">Pseudomonas pseudomallei</name>
    <dbReference type="NCBI Taxonomy" id="28450"/>
    <lineage>
        <taxon>Bacteria</taxon>
        <taxon>Pseudomonadati</taxon>
        <taxon>Pseudomonadota</taxon>
        <taxon>Betaproteobacteria</taxon>
        <taxon>Burkholderiales</taxon>
        <taxon>Burkholderiaceae</taxon>
        <taxon>Burkholderia</taxon>
        <taxon>pseudomallei group</taxon>
    </lineage>
</organism>
<dbReference type="AlphaFoldDB" id="A0AAX0UCV8"/>
<dbReference type="Proteomes" id="UP000231878">
    <property type="component" value="Unassembled WGS sequence"/>
</dbReference>
<comment type="caution">
    <text evidence="2">The sequence shown here is derived from an EMBL/GenBank/DDBJ whole genome shotgun (WGS) entry which is preliminary data.</text>
</comment>
<feature type="compositionally biased region" description="Basic and acidic residues" evidence="1">
    <location>
        <begin position="16"/>
        <end position="31"/>
    </location>
</feature>
<proteinExistence type="predicted"/>
<evidence type="ECO:0000313" key="2">
    <source>
        <dbReference type="EMBL" id="PJO66564.1"/>
    </source>
</evidence>
<dbReference type="EMBL" id="PHRB01000007">
    <property type="protein sequence ID" value="PJO66564.1"/>
    <property type="molecule type" value="Genomic_DNA"/>
</dbReference>
<name>A0AAX0UCV8_BURPE</name>
<evidence type="ECO:0000313" key="3">
    <source>
        <dbReference type="Proteomes" id="UP000231878"/>
    </source>
</evidence>
<feature type="region of interest" description="Disordered" evidence="1">
    <location>
        <begin position="1"/>
        <end position="89"/>
    </location>
</feature>
<accession>A0AAX0UCV8</accession>
<evidence type="ECO:0000256" key="1">
    <source>
        <dbReference type="SAM" id="MobiDB-lite"/>
    </source>
</evidence>
<protein>
    <submittedName>
        <fullName evidence="2">Uncharacterized protein</fullName>
    </submittedName>
</protein>
<reference evidence="2 3" key="1">
    <citation type="submission" date="2017-11" db="EMBL/GenBank/DDBJ databases">
        <title>Molecular characterization of Burkholderia pseudomallei and closely related isolates from Vietnam.</title>
        <authorList>
            <person name="Ustinov D.V."/>
            <person name="Antonov A.S."/>
            <person name="Avdusheva E.F."/>
            <person name="Shpak I.M."/>
            <person name="Zakharova I.B."/>
            <person name="Thi L.A."/>
            <person name="Teteryatnikova N."/>
            <person name="Lopasteyskaya Y.A."/>
            <person name="Kuzyutina J.A."/>
            <person name="Ngo T.N."/>
            <person name="Victorov D.V."/>
        </authorList>
    </citation>
    <scope>NUCLEOTIDE SEQUENCE [LARGE SCALE GENOMIC DNA]</scope>
    <source>
        <strain evidence="2 3">V1512</strain>
    </source>
</reference>
<sequence length="89" mass="9923">MPPRYPDAGTIAHCNGETEKRRNEETRMADRVRRRNQPAEAARTRRSVQRSLRLSRNIGPGKIVCPLRAVTQAGRSPSGSGSRQRRDGG</sequence>